<keyword evidence="3" id="KW-1185">Reference proteome</keyword>
<protein>
    <submittedName>
        <fullName evidence="2">Class I SAM-dependent methyltransferase</fullName>
    </submittedName>
</protein>
<evidence type="ECO:0000313" key="3">
    <source>
        <dbReference type="Proteomes" id="UP001206312"/>
    </source>
</evidence>
<dbReference type="Pfam" id="PF08241">
    <property type="entry name" value="Methyltransf_11"/>
    <property type="match status" value="1"/>
</dbReference>
<dbReference type="InterPro" id="IPR013216">
    <property type="entry name" value="Methyltransf_11"/>
</dbReference>
<feature type="domain" description="Methyltransferase type 11" evidence="1">
    <location>
        <begin position="50"/>
        <end position="133"/>
    </location>
</feature>
<gene>
    <name evidence="2" type="ORF">NG653_00200</name>
</gene>
<evidence type="ECO:0000259" key="1">
    <source>
        <dbReference type="Pfam" id="PF08241"/>
    </source>
</evidence>
<name>A0ABT1AUG1_9FLAO</name>
<keyword evidence="2" id="KW-0489">Methyltransferase</keyword>
<reference evidence="2 3" key="1">
    <citation type="submission" date="2022-06" db="EMBL/GenBank/DDBJ databases">
        <authorList>
            <person name="Xuan X."/>
        </authorList>
    </citation>
    <scope>NUCLEOTIDE SEQUENCE [LARGE SCALE GENOMIC DNA]</scope>
    <source>
        <strain evidence="2 3">2V75</strain>
    </source>
</reference>
<dbReference type="SUPFAM" id="SSF53335">
    <property type="entry name" value="S-adenosyl-L-methionine-dependent methyltransferases"/>
    <property type="match status" value="1"/>
</dbReference>
<dbReference type="InterPro" id="IPR029063">
    <property type="entry name" value="SAM-dependent_MTases_sf"/>
</dbReference>
<organism evidence="2 3">
    <name type="scientific">Robiginitalea marina</name>
    <dbReference type="NCBI Taxonomy" id="2954105"/>
    <lineage>
        <taxon>Bacteria</taxon>
        <taxon>Pseudomonadati</taxon>
        <taxon>Bacteroidota</taxon>
        <taxon>Flavobacteriia</taxon>
        <taxon>Flavobacteriales</taxon>
        <taxon>Flavobacteriaceae</taxon>
        <taxon>Robiginitalea</taxon>
    </lineage>
</organism>
<accession>A0ABT1AUG1</accession>
<dbReference type="PANTHER" id="PTHR42912">
    <property type="entry name" value="METHYLTRANSFERASE"/>
    <property type="match status" value="1"/>
</dbReference>
<evidence type="ECO:0000313" key="2">
    <source>
        <dbReference type="EMBL" id="MCO5723255.1"/>
    </source>
</evidence>
<sequence>MKTTYNTEAFDRNVADYEAWYEDNPGIYASELGAIREHFNRLPESLRGIEIGLGTGRFAGPLGIREGVEPSPEMARKAVEQGIEVMDAMAENLPYADLQFDFVLFVTVCHLQSLKHAFLEANRVLKKNGFIIIGFLPSDRPIARAYQERRRFSTFYRDAVFYTPGHIEKLLEETGFKSLEFNQVLFGEADSIKEEQFPRPGFGEGSFVVVSAQKA</sequence>
<dbReference type="Gene3D" id="3.40.50.150">
    <property type="entry name" value="Vaccinia Virus protein VP39"/>
    <property type="match status" value="1"/>
</dbReference>
<dbReference type="RefSeq" id="WP_252739637.1">
    <property type="nucleotide sequence ID" value="NZ_JAMXIB010000001.1"/>
</dbReference>
<dbReference type="GO" id="GO:0008168">
    <property type="term" value="F:methyltransferase activity"/>
    <property type="evidence" value="ECO:0007669"/>
    <property type="project" value="UniProtKB-KW"/>
</dbReference>
<dbReference type="CDD" id="cd02440">
    <property type="entry name" value="AdoMet_MTases"/>
    <property type="match status" value="1"/>
</dbReference>
<dbReference type="InterPro" id="IPR050508">
    <property type="entry name" value="Methyltransf_Superfamily"/>
</dbReference>
<dbReference type="Proteomes" id="UP001206312">
    <property type="component" value="Unassembled WGS sequence"/>
</dbReference>
<dbReference type="PANTHER" id="PTHR42912:SF93">
    <property type="entry name" value="N6-ADENOSINE-METHYLTRANSFERASE TMT1A"/>
    <property type="match status" value="1"/>
</dbReference>
<proteinExistence type="predicted"/>
<dbReference type="GO" id="GO:0032259">
    <property type="term" value="P:methylation"/>
    <property type="evidence" value="ECO:0007669"/>
    <property type="project" value="UniProtKB-KW"/>
</dbReference>
<dbReference type="EMBL" id="JAMXIB010000001">
    <property type="protein sequence ID" value="MCO5723255.1"/>
    <property type="molecule type" value="Genomic_DNA"/>
</dbReference>
<comment type="caution">
    <text evidence="2">The sequence shown here is derived from an EMBL/GenBank/DDBJ whole genome shotgun (WGS) entry which is preliminary data.</text>
</comment>
<keyword evidence="2" id="KW-0808">Transferase</keyword>